<evidence type="ECO:0000313" key="7">
    <source>
        <dbReference type="Proteomes" id="UP001161325"/>
    </source>
</evidence>
<feature type="domain" description="HTH gntR-type" evidence="5">
    <location>
        <begin position="11"/>
        <end position="79"/>
    </location>
</feature>
<keyword evidence="2" id="KW-0238">DNA-binding</keyword>
<sequence length="143" mass="15626">MLVTLDPRDERPLYLQIVDQVRRALLDGTLRAEDPLPSVRELAGQLVVNPRTVSQAYRELEGEGVIYVRRGQGTFVAPTIHPDRRERRALVRGVAERALLEARRNGLGVDELVGMIWEVAAEDEGEGSPSASAARTGEEGGAA</sequence>
<name>A0AA37Q929_9BACT</name>
<dbReference type="RefSeq" id="WP_284351426.1">
    <property type="nucleotide sequence ID" value="NZ_BRXS01000005.1"/>
</dbReference>
<dbReference type="InterPro" id="IPR036388">
    <property type="entry name" value="WH-like_DNA-bd_sf"/>
</dbReference>
<gene>
    <name evidence="6" type="ORF">rosag_34900</name>
</gene>
<evidence type="ECO:0000256" key="2">
    <source>
        <dbReference type="ARBA" id="ARBA00023125"/>
    </source>
</evidence>
<dbReference type="PANTHER" id="PTHR38445:SF9">
    <property type="entry name" value="HTH-TYPE TRANSCRIPTIONAL REPRESSOR YTRA"/>
    <property type="match status" value="1"/>
</dbReference>
<dbReference type="InterPro" id="IPR036390">
    <property type="entry name" value="WH_DNA-bd_sf"/>
</dbReference>
<evidence type="ECO:0000313" key="6">
    <source>
        <dbReference type="EMBL" id="GLC26977.1"/>
    </source>
</evidence>
<accession>A0AA37Q929</accession>
<dbReference type="EMBL" id="BRXS01000005">
    <property type="protein sequence ID" value="GLC26977.1"/>
    <property type="molecule type" value="Genomic_DNA"/>
</dbReference>
<dbReference type="Gene3D" id="1.10.10.10">
    <property type="entry name" value="Winged helix-like DNA-binding domain superfamily/Winged helix DNA-binding domain"/>
    <property type="match status" value="1"/>
</dbReference>
<reference evidence="6" key="1">
    <citation type="submission" date="2022-08" db="EMBL/GenBank/DDBJ databases">
        <title>Draft genome sequencing of Roseisolibacter agri AW1220.</title>
        <authorList>
            <person name="Tobiishi Y."/>
            <person name="Tonouchi A."/>
        </authorList>
    </citation>
    <scope>NUCLEOTIDE SEQUENCE</scope>
    <source>
        <strain evidence="6">AW1220</strain>
    </source>
</reference>
<evidence type="ECO:0000256" key="1">
    <source>
        <dbReference type="ARBA" id="ARBA00023015"/>
    </source>
</evidence>
<dbReference type="Pfam" id="PF00392">
    <property type="entry name" value="GntR"/>
    <property type="match status" value="1"/>
</dbReference>
<evidence type="ECO:0000256" key="4">
    <source>
        <dbReference type="SAM" id="MobiDB-lite"/>
    </source>
</evidence>
<dbReference type="Proteomes" id="UP001161325">
    <property type="component" value="Unassembled WGS sequence"/>
</dbReference>
<evidence type="ECO:0000256" key="3">
    <source>
        <dbReference type="ARBA" id="ARBA00023163"/>
    </source>
</evidence>
<protein>
    <submittedName>
        <fullName evidence="6">GntR family transcriptional regulator</fullName>
    </submittedName>
</protein>
<dbReference type="PANTHER" id="PTHR38445">
    <property type="entry name" value="HTH-TYPE TRANSCRIPTIONAL REPRESSOR YTRA"/>
    <property type="match status" value="1"/>
</dbReference>
<dbReference type="SMART" id="SM00345">
    <property type="entry name" value="HTH_GNTR"/>
    <property type="match status" value="1"/>
</dbReference>
<evidence type="ECO:0000259" key="5">
    <source>
        <dbReference type="PROSITE" id="PS50949"/>
    </source>
</evidence>
<feature type="region of interest" description="Disordered" evidence="4">
    <location>
        <begin position="123"/>
        <end position="143"/>
    </location>
</feature>
<dbReference type="InterPro" id="IPR000524">
    <property type="entry name" value="Tscrpt_reg_HTH_GntR"/>
</dbReference>
<dbReference type="PROSITE" id="PS50949">
    <property type="entry name" value="HTH_GNTR"/>
    <property type="match status" value="1"/>
</dbReference>
<dbReference type="GO" id="GO:0003700">
    <property type="term" value="F:DNA-binding transcription factor activity"/>
    <property type="evidence" value="ECO:0007669"/>
    <property type="project" value="InterPro"/>
</dbReference>
<dbReference type="AlphaFoldDB" id="A0AA37Q929"/>
<keyword evidence="7" id="KW-1185">Reference proteome</keyword>
<keyword evidence="1" id="KW-0805">Transcription regulation</keyword>
<dbReference type="GO" id="GO:0003677">
    <property type="term" value="F:DNA binding"/>
    <property type="evidence" value="ECO:0007669"/>
    <property type="project" value="UniProtKB-KW"/>
</dbReference>
<dbReference type="CDD" id="cd07377">
    <property type="entry name" value="WHTH_GntR"/>
    <property type="match status" value="1"/>
</dbReference>
<dbReference type="SUPFAM" id="SSF46785">
    <property type="entry name" value="Winged helix' DNA-binding domain"/>
    <property type="match status" value="1"/>
</dbReference>
<comment type="caution">
    <text evidence="6">The sequence shown here is derived from an EMBL/GenBank/DDBJ whole genome shotgun (WGS) entry which is preliminary data.</text>
</comment>
<organism evidence="6 7">
    <name type="scientific">Roseisolibacter agri</name>
    <dbReference type="NCBI Taxonomy" id="2014610"/>
    <lineage>
        <taxon>Bacteria</taxon>
        <taxon>Pseudomonadati</taxon>
        <taxon>Gemmatimonadota</taxon>
        <taxon>Gemmatimonadia</taxon>
        <taxon>Gemmatimonadales</taxon>
        <taxon>Gemmatimonadaceae</taxon>
        <taxon>Roseisolibacter</taxon>
    </lineage>
</organism>
<proteinExistence type="predicted"/>
<keyword evidence="3" id="KW-0804">Transcription</keyword>